<proteinExistence type="predicted"/>
<dbReference type="AlphaFoldDB" id="A0A8J6MB00"/>
<protein>
    <submittedName>
        <fullName evidence="2">Uncharacterized protein</fullName>
    </submittedName>
</protein>
<feature type="transmembrane region" description="Helical" evidence="1">
    <location>
        <begin position="16"/>
        <end position="35"/>
    </location>
</feature>
<keyword evidence="1" id="KW-0472">Membrane</keyword>
<organism evidence="2 3">
    <name type="scientific">Flintibacter faecis</name>
    <dbReference type="NCBI Taxonomy" id="2763047"/>
    <lineage>
        <taxon>Bacteria</taxon>
        <taxon>Bacillati</taxon>
        <taxon>Bacillota</taxon>
        <taxon>Clostridia</taxon>
        <taxon>Eubacteriales</taxon>
        <taxon>Flintibacter</taxon>
    </lineage>
</organism>
<dbReference type="EMBL" id="JACOPN010000005">
    <property type="protein sequence ID" value="MBC5717300.1"/>
    <property type="molecule type" value="Genomic_DNA"/>
</dbReference>
<dbReference type="RefSeq" id="WP_147564050.1">
    <property type="nucleotide sequence ID" value="NZ_JACOPN010000005.1"/>
</dbReference>
<evidence type="ECO:0000313" key="2">
    <source>
        <dbReference type="EMBL" id="MBC5717300.1"/>
    </source>
</evidence>
<evidence type="ECO:0000256" key="1">
    <source>
        <dbReference type="SAM" id="Phobius"/>
    </source>
</evidence>
<name>A0A8J6MB00_9FIRM</name>
<comment type="caution">
    <text evidence="2">The sequence shown here is derived from an EMBL/GenBank/DDBJ whole genome shotgun (WGS) entry which is preliminary data.</text>
</comment>
<reference evidence="2" key="1">
    <citation type="submission" date="2020-08" db="EMBL/GenBank/DDBJ databases">
        <title>Genome public.</title>
        <authorList>
            <person name="Liu C."/>
            <person name="Sun Q."/>
        </authorList>
    </citation>
    <scope>NUCLEOTIDE SEQUENCE</scope>
    <source>
        <strain evidence="2">BX5</strain>
    </source>
</reference>
<feature type="transmembrane region" description="Helical" evidence="1">
    <location>
        <begin position="41"/>
        <end position="59"/>
    </location>
</feature>
<keyword evidence="1" id="KW-1133">Transmembrane helix</keyword>
<keyword evidence="1" id="KW-0812">Transmembrane</keyword>
<sequence>MHHGELILRQPRKDELYWICTFVVSLIPWGLSRAYLTQETVTAGVLATLAVLVAVRVTLLKNWNVRRVAWTMDDRALELDGRTILIGDIQSAFLRQHTMTRGVWTLTIWTKTPLRLAGVAVGPQRLASLHSLRQLSAALDRARGVEPQV</sequence>
<gene>
    <name evidence="2" type="ORF">H8S55_08215</name>
</gene>
<keyword evidence="3" id="KW-1185">Reference proteome</keyword>
<accession>A0A8J6MB00</accession>
<evidence type="ECO:0000313" key="3">
    <source>
        <dbReference type="Proteomes" id="UP000602260"/>
    </source>
</evidence>
<dbReference type="Proteomes" id="UP000602260">
    <property type="component" value="Unassembled WGS sequence"/>
</dbReference>